<dbReference type="GO" id="GO:0005737">
    <property type="term" value="C:cytoplasm"/>
    <property type="evidence" value="ECO:0007669"/>
    <property type="project" value="UniProtKB-SubCell"/>
</dbReference>
<dbReference type="Proteomes" id="UP000886844">
    <property type="component" value="Unassembled WGS sequence"/>
</dbReference>
<comment type="similarity">
    <text evidence="2 16">Belongs to the class-I pyridine nucleotide-disulfide oxidoreductase family.</text>
</comment>
<evidence type="ECO:0000256" key="16">
    <source>
        <dbReference type="RuleBase" id="RU003692"/>
    </source>
</evidence>
<dbReference type="SUPFAM" id="SSF51905">
    <property type="entry name" value="FAD/NAD(P)-binding domain"/>
    <property type="match status" value="1"/>
</dbReference>
<keyword evidence="9 14" id="KW-0520">NAD</keyword>
<dbReference type="GO" id="GO:0050660">
    <property type="term" value="F:flavin adenine dinucleotide binding"/>
    <property type="evidence" value="ECO:0007669"/>
    <property type="project" value="InterPro"/>
</dbReference>
<evidence type="ECO:0000256" key="11">
    <source>
        <dbReference type="ARBA" id="ARBA00023284"/>
    </source>
</evidence>
<dbReference type="PROSITE" id="PS00076">
    <property type="entry name" value="PYRIDINE_REDOX_1"/>
    <property type="match status" value="1"/>
</dbReference>
<dbReference type="PRINTS" id="PR00411">
    <property type="entry name" value="PNDRDTASEI"/>
</dbReference>
<evidence type="ECO:0000256" key="15">
    <source>
        <dbReference type="PIRSR" id="PIRSR000350-4"/>
    </source>
</evidence>
<dbReference type="PANTHER" id="PTHR22912">
    <property type="entry name" value="DISULFIDE OXIDOREDUCTASE"/>
    <property type="match status" value="1"/>
</dbReference>
<evidence type="ECO:0000256" key="8">
    <source>
        <dbReference type="ARBA" id="ARBA00023002"/>
    </source>
</evidence>
<dbReference type="Pfam" id="PF07992">
    <property type="entry name" value="Pyr_redox_2"/>
    <property type="match status" value="1"/>
</dbReference>
<feature type="active site" description="Proton acceptor" evidence="13">
    <location>
        <position position="437"/>
    </location>
</feature>
<dbReference type="InterPro" id="IPR012999">
    <property type="entry name" value="Pyr_OxRdtase_I_AS"/>
</dbReference>
<sequence>MKYDMLIVGSGPGGYVAAIRAAQLGRKVALVERAEAGGVCLNWGCIPTKALLKSAQVFGYCSHAEQYGLERSGEIRPNLEKIVARSRTVAETMSRGVQFLLKKNNIDLIAGTGRLTAPGRVDVDGTEYEADHIILATGARPREMPFMPVDGEHVITSRQALTLTKLPETMIVVGSGAIGSEFAWFYAALGVKVTIIEYLPRMMPLEDEEVSKAMERAFRKLRATVLVGTTVKQVRVTGEGRCEVEIEGKKGPETLTADVVLSAVGIQSNLEGIGLEELGVAVERGKVCVDKFYRTNVPGIYAIGDIVPGPALAHVASAEGICCVEAICGLDPAPVDYSTIPSCVFTQPEVASVGMTEQQAVEQGIAVKIGRFPFTASGKATAAGDRDGFVKLIFDEQERLLGAHLVGASVTEMLAEPTLARKLGATAHQLARTIHAHPTMNEGVMEAAEAALGAAIHL</sequence>
<dbReference type="InterPro" id="IPR006258">
    <property type="entry name" value="Lipoamide_DH"/>
</dbReference>
<evidence type="ECO:0000256" key="6">
    <source>
        <dbReference type="ARBA" id="ARBA00022630"/>
    </source>
</evidence>
<dbReference type="PANTHER" id="PTHR22912:SF217">
    <property type="entry name" value="DIHYDROLIPOYL DEHYDROGENASE"/>
    <property type="match status" value="1"/>
</dbReference>
<feature type="binding site" evidence="14">
    <location>
        <position position="49"/>
    </location>
    <ligand>
        <name>FAD</name>
        <dbReference type="ChEBI" id="CHEBI:57692"/>
    </ligand>
</feature>
<accession>A0A9D2CBA7</accession>
<comment type="catalytic activity">
    <reaction evidence="12 16">
        <text>N(6)-[(R)-dihydrolipoyl]-L-lysyl-[protein] + NAD(+) = N(6)-[(R)-lipoyl]-L-lysyl-[protein] + NADH + H(+)</text>
        <dbReference type="Rhea" id="RHEA:15045"/>
        <dbReference type="Rhea" id="RHEA-COMP:10474"/>
        <dbReference type="Rhea" id="RHEA-COMP:10475"/>
        <dbReference type="ChEBI" id="CHEBI:15378"/>
        <dbReference type="ChEBI" id="CHEBI:57540"/>
        <dbReference type="ChEBI" id="CHEBI:57945"/>
        <dbReference type="ChEBI" id="CHEBI:83099"/>
        <dbReference type="ChEBI" id="CHEBI:83100"/>
        <dbReference type="EC" id="1.8.1.4"/>
    </reaction>
</comment>
<evidence type="ECO:0000313" key="20">
    <source>
        <dbReference type="Proteomes" id="UP000886844"/>
    </source>
</evidence>
<keyword evidence="5" id="KW-0963">Cytoplasm</keyword>
<evidence type="ECO:0000259" key="18">
    <source>
        <dbReference type="Pfam" id="PF07992"/>
    </source>
</evidence>
<evidence type="ECO:0000256" key="1">
    <source>
        <dbReference type="ARBA" id="ARBA00004496"/>
    </source>
</evidence>
<dbReference type="InterPro" id="IPR050151">
    <property type="entry name" value="Class-I_Pyr_Nuc-Dis_Oxidored"/>
</dbReference>
<evidence type="ECO:0000259" key="17">
    <source>
        <dbReference type="Pfam" id="PF02852"/>
    </source>
</evidence>
<dbReference type="Gene3D" id="3.30.390.30">
    <property type="match status" value="1"/>
</dbReference>
<dbReference type="GO" id="GO:0004148">
    <property type="term" value="F:dihydrolipoyl dehydrogenase (NADH) activity"/>
    <property type="evidence" value="ECO:0007669"/>
    <property type="project" value="UniProtKB-EC"/>
</dbReference>
<organism evidence="19 20">
    <name type="scientific">Candidatus Alistipes intestinigallinarum</name>
    <dbReference type="NCBI Taxonomy" id="2838440"/>
    <lineage>
        <taxon>Bacteria</taxon>
        <taxon>Pseudomonadati</taxon>
        <taxon>Bacteroidota</taxon>
        <taxon>Bacteroidia</taxon>
        <taxon>Bacteroidales</taxon>
        <taxon>Rikenellaceae</taxon>
        <taxon>Alistipes</taxon>
    </lineage>
</organism>
<evidence type="ECO:0000256" key="3">
    <source>
        <dbReference type="ARBA" id="ARBA00012608"/>
    </source>
</evidence>
<gene>
    <name evidence="19" type="primary">lpdA</name>
    <name evidence="19" type="ORF">H9828_01950</name>
</gene>
<dbReference type="GO" id="GO:0006103">
    <property type="term" value="P:2-oxoglutarate metabolic process"/>
    <property type="evidence" value="ECO:0007669"/>
    <property type="project" value="TreeGrafter"/>
</dbReference>
<feature type="binding site" evidence="14">
    <location>
        <position position="305"/>
    </location>
    <ligand>
        <name>NAD(+)</name>
        <dbReference type="ChEBI" id="CHEBI:57540"/>
    </ligand>
</feature>
<dbReference type="SUPFAM" id="SSF55424">
    <property type="entry name" value="FAD/NAD-linked reductases, dimerisation (C-terminal) domain"/>
    <property type="match status" value="1"/>
</dbReference>
<evidence type="ECO:0000256" key="14">
    <source>
        <dbReference type="PIRSR" id="PIRSR000350-3"/>
    </source>
</evidence>
<evidence type="ECO:0000256" key="12">
    <source>
        <dbReference type="ARBA" id="ARBA00049187"/>
    </source>
</evidence>
<evidence type="ECO:0000256" key="10">
    <source>
        <dbReference type="ARBA" id="ARBA00023157"/>
    </source>
</evidence>
<dbReference type="FunFam" id="3.30.390.30:FF:000001">
    <property type="entry name" value="Dihydrolipoyl dehydrogenase"/>
    <property type="match status" value="1"/>
</dbReference>
<feature type="domain" description="Pyridine nucleotide-disulphide oxidoreductase dimerisation" evidence="17">
    <location>
        <begin position="340"/>
        <end position="448"/>
    </location>
</feature>
<feature type="binding site" evidence="14">
    <location>
        <begin position="174"/>
        <end position="181"/>
    </location>
    <ligand>
        <name>NAD(+)</name>
        <dbReference type="ChEBI" id="CHEBI:57540"/>
    </ligand>
</feature>
<dbReference type="AlphaFoldDB" id="A0A9D2CBA7"/>
<dbReference type="EC" id="1.8.1.4" evidence="3 16"/>
<reference evidence="19" key="2">
    <citation type="submission" date="2021-04" db="EMBL/GenBank/DDBJ databases">
        <authorList>
            <person name="Gilroy R."/>
        </authorList>
    </citation>
    <scope>NUCLEOTIDE SEQUENCE</scope>
    <source>
        <strain evidence="19">5134</strain>
    </source>
</reference>
<dbReference type="InterPro" id="IPR004099">
    <property type="entry name" value="Pyr_nucl-diS_OxRdtase_dimer"/>
</dbReference>
<protein>
    <recommendedName>
        <fullName evidence="4 16">Dihydrolipoyl dehydrogenase</fullName>
        <ecNumber evidence="3 16">1.8.1.4</ecNumber>
    </recommendedName>
</protein>
<keyword evidence="11 16" id="KW-0676">Redox-active center</keyword>
<comment type="cofactor">
    <cofactor evidence="14 16">
        <name>FAD</name>
        <dbReference type="ChEBI" id="CHEBI:57692"/>
    </cofactor>
    <text evidence="14 16">Binds 1 FAD per subunit.</text>
</comment>
<dbReference type="InterPro" id="IPR016156">
    <property type="entry name" value="FAD/NAD-linked_Rdtase_dimer_sf"/>
</dbReference>
<comment type="miscellaneous">
    <text evidence="16">The active site is a redox-active disulfide bond.</text>
</comment>
<feature type="disulfide bond" description="Redox-active" evidence="15">
    <location>
        <begin position="40"/>
        <end position="45"/>
    </location>
</feature>
<keyword evidence="10" id="KW-1015">Disulfide bond</keyword>
<dbReference type="InterPro" id="IPR001100">
    <property type="entry name" value="Pyr_nuc-diS_OxRdtase"/>
</dbReference>
<dbReference type="NCBIfam" id="TIGR01350">
    <property type="entry name" value="lipoamide_DH"/>
    <property type="match status" value="1"/>
</dbReference>
<evidence type="ECO:0000256" key="7">
    <source>
        <dbReference type="ARBA" id="ARBA00022827"/>
    </source>
</evidence>
<dbReference type="EMBL" id="DXDA01000018">
    <property type="protein sequence ID" value="HIY68162.1"/>
    <property type="molecule type" value="Genomic_DNA"/>
</dbReference>
<reference evidence="19" key="1">
    <citation type="journal article" date="2021" name="PeerJ">
        <title>Extensive microbial diversity within the chicken gut microbiome revealed by metagenomics and culture.</title>
        <authorList>
            <person name="Gilroy R."/>
            <person name="Ravi A."/>
            <person name="Getino M."/>
            <person name="Pursley I."/>
            <person name="Horton D.L."/>
            <person name="Alikhan N.F."/>
            <person name="Baker D."/>
            <person name="Gharbi K."/>
            <person name="Hall N."/>
            <person name="Watson M."/>
            <person name="Adriaenssens E.M."/>
            <person name="Foster-Nyarko E."/>
            <person name="Jarju S."/>
            <person name="Secka A."/>
            <person name="Antonio M."/>
            <person name="Oren A."/>
            <person name="Chaudhuri R.R."/>
            <person name="La Ragione R."/>
            <person name="Hildebrand F."/>
            <person name="Pallen M.J."/>
        </authorList>
    </citation>
    <scope>NUCLEOTIDE SEQUENCE</scope>
    <source>
        <strain evidence="19">5134</strain>
    </source>
</reference>
<evidence type="ECO:0000313" key="19">
    <source>
        <dbReference type="EMBL" id="HIY68162.1"/>
    </source>
</evidence>
<evidence type="ECO:0000256" key="4">
    <source>
        <dbReference type="ARBA" id="ARBA00016961"/>
    </source>
</evidence>
<name>A0A9D2CBA7_9BACT</name>
<feature type="domain" description="FAD/NAD(P)-binding" evidence="18">
    <location>
        <begin position="3"/>
        <end position="320"/>
    </location>
</feature>
<dbReference type="InterPro" id="IPR036188">
    <property type="entry name" value="FAD/NAD-bd_sf"/>
</dbReference>
<evidence type="ECO:0000256" key="9">
    <source>
        <dbReference type="ARBA" id="ARBA00023027"/>
    </source>
</evidence>
<evidence type="ECO:0000256" key="2">
    <source>
        <dbReference type="ARBA" id="ARBA00007532"/>
    </source>
</evidence>
<feature type="binding site" evidence="14">
    <location>
        <position position="113"/>
    </location>
    <ligand>
        <name>FAD</name>
        <dbReference type="ChEBI" id="CHEBI:57692"/>
    </ligand>
</feature>
<dbReference type="PIRSF" id="PIRSF000350">
    <property type="entry name" value="Mercury_reductase_MerA"/>
    <property type="match status" value="1"/>
</dbReference>
<feature type="binding site" evidence="14">
    <location>
        <position position="197"/>
    </location>
    <ligand>
        <name>NAD(+)</name>
        <dbReference type="ChEBI" id="CHEBI:57540"/>
    </ligand>
</feature>
<keyword evidence="8 16" id="KW-0560">Oxidoreductase</keyword>
<keyword evidence="7 14" id="KW-0274">FAD</keyword>
<proteinExistence type="inferred from homology"/>
<dbReference type="InterPro" id="IPR023753">
    <property type="entry name" value="FAD/NAD-binding_dom"/>
</dbReference>
<dbReference type="Gene3D" id="3.50.50.60">
    <property type="entry name" value="FAD/NAD(P)-binding domain"/>
    <property type="match status" value="2"/>
</dbReference>
<dbReference type="Pfam" id="PF02852">
    <property type="entry name" value="Pyr_redox_dim"/>
    <property type="match status" value="1"/>
</dbReference>
<keyword evidence="6 16" id="KW-0285">Flavoprotein</keyword>
<keyword evidence="14" id="KW-0547">Nucleotide-binding</keyword>
<evidence type="ECO:0000256" key="5">
    <source>
        <dbReference type="ARBA" id="ARBA00022490"/>
    </source>
</evidence>
<evidence type="ECO:0000256" key="13">
    <source>
        <dbReference type="PIRSR" id="PIRSR000350-2"/>
    </source>
</evidence>
<comment type="caution">
    <text evidence="19">The sequence shown here is derived from an EMBL/GenBank/DDBJ whole genome shotgun (WGS) entry which is preliminary data.</text>
</comment>
<feature type="binding site" evidence="14">
    <location>
        <position position="265"/>
    </location>
    <ligand>
        <name>NAD(+)</name>
        <dbReference type="ChEBI" id="CHEBI:57540"/>
    </ligand>
</feature>
<dbReference type="PRINTS" id="PR00368">
    <property type="entry name" value="FADPNR"/>
</dbReference>
<comment type="subcellular location">
    <subcellularLocation>
        <location evidence="1">Cytoplasm</location>
    </subcellularLocation>
</comment>